<keyword evidence="2" id="KW-1185">Reference proteome</keyword>
<reference evidence="1" key="1">
    <citation type="submission" date="2023-04" db="EMBL/GenBank/DDBJ databases">
        <authorList>
            <consortium name="ELIXIR-Norway"/>
        </authorList>
    </citation>
    <scope>NUCLEOTIDE SEQUENCE [LARGE SCALE GENOMIC DNA]</scope>
</reference>
<protein>
    <submittedName>
        <fullName evidence="1">Uncharacterized protein</fullName>
    </submittedName>
</protein>
<evidence type="ECO:0000313" key="1">
    <source>
        <dbReference type="EMBL" id="CAI9169916.1"/>
    </source>
</evidence>
<gene>
    <name evidence="1" type="ORF">MRATA1EN1_LOCUS18878</name>
</gene>
<proteinExistence type="predicted"/>
<evidence type="ECO:0000313" key="2">
    <source>
        <dbReference type="Proteomes" id="UP001176941"/>
    </source>
</evidence>
<name>A0ABN8ZA45_RANTA</name>
<sequence>MEKMDGVKRAQEGQVVMRHQKGVRWSEDEIWELPGSTVVKIPCFHCRGAQVRSLVRELRYCPCKQCPHPTPQKSSLSGASVITQAWGTYLRTRICVPVPLGGHSPAMLF</sequence>
<organism evidence="1 2">
    <name type="scientific">Rangifer tarandus platyrhynchus</name>
    <name type="common">Svalbard reindeer</name>
    <dbReference type="NCBI Taxonomy" id="3082113"/>
    <lineage>
        <taxon>Eukaryota</taxon>
        <taxon>Metazoa</taxon>
        <taxon>Chordata</taxon>
        <taxon>Craniata</taxon>
        <taxon>Vertebrata</taxon>
        <taxon>Euteleostomi</taxon>
        <taxon>Mammalia</taxon>
        <taxon>Eutheria</taxon>
        <taxon>Laurasiatheria</taxon>
        <taxon>Artiodactyla</taxon>
        <taxon>Ruminantia</taxon>
        <taxon>Pecora</taxon>
        <taxon>Cervidae</taxon>
        <taxon>Odocoileinae</taxon>
        <taxon>Rangifer</taxon>
    </lineage>
</organism>
<dbReference type="Proteomes" id="UP001176941">
    <property type="component" value="Chromosome 3"/>
</dbReference>
<dbReference type="EMBL" id="OX459939">
    <property type="protein sequence ID" value="CAI9169916.1"/>
    <property type="molecule type" value="Genomic_DNA"/>
</dbReference>
<accession>A0ABN8ZA45</accession>